<dbReference type="Proteomes" id="UP001596055">
    <property type="component" value="Unassembled WGS sequence"/>
</dbReference>
<keyword evidence="1" id="KW-1133">Transmembrane helix</keyword>
<proteinExistence type="predicted"/>
<dbReference type="InterPro" id="IPR021296">
    <property type="entry name" value="DUF2868"/>
</dbReference>
<accession>A0ABW0RNS7</accession>
<protein>
    <submittedName>
        <fullName evidence="2">DUF2868 domain-containing protein</fullName>
    </submittedName>
</protein>
<feature type="transmembrane region" description="Helical" evidence="1">
    <location>
        <begin position="162"/>
        <end position="184"/>
    </location>
</feature>
<dbReference type="RefSeq" id="WP_248158320.1">
    <property type="nucleotide sequence ID" value="NZ_JAKZAJ010000004.1"/>
</dbReference>
<name>A0ABW0RNS7_9GAMM</name>
<feature type="transmembrane region" description="Helical" evidence="1">
    <location>
        <begin position="77"/>
        <end position="99"/>
    </location>
</feature>
<evidence type="ECO:0000313" key="3">
    <source>
        <dbReference type="Proteomes" id="UP001596055"/>
    </source>
</evidence>
<evidence type="ECO:0000313" key="2">
    <source>
        <dbReference type="EMBL" id="MFC5546406.1"/>
    </source>
</evidence>
<keyword evidence="1" id="KW-0472">Membrane</keyword>
<sequence>MSDSPLRLLLDFDDRFQRDRDQSAAFLHRRDRRFALDCEQQGKTPDVAQWMAFMDRLSGPGGRSTDSRRDLRRWRSVNTGFAIAGSVLGILAMTGLLFYDGVQRINITVILGFVALQLLLALATTLQPLFGGQPWAWLLRRLGRPPTTSSLTRLQPFLMARAAHIGGACFAMTGLLTLLAMIVMQDLAFGWSTTLDTAAPTYHSLIRQVATPWAWLWPSAVPSTELVEATRFFRASAGTGGADPGQWGQWWPFVVMLWVSWTLFPRLVLLAVSQGLLRRRARRLLAHHPGMQALLYRMETPALDTGYAHNDADDLPDIRTRAVPDRLPDTNLLICWAGTGDSPLPAALEDPGTRIFKAGGRATLAEDEQVIHELARALEQAPEPAVVLVSRSWEPPTGELQDFLLEAREHWPRNTRIALLPLAPNPLERPADGPLQTWLRFAERLPGGQVSVVLPALEAPGIHPTGSISP</sequence>
<reference evidence="3" key="1">
    <citation type="journal article" date="2019" name="Int. J. Syst. Evol. Microbiol.">
        <title>The Global Catalogue of Microorganisms (GCM) 10K type strain sequencing project: providing services to taxonomists for standard genome sequencing and annotation.</title>
        <authorList>
            <consortium name="The Broad Institute Genomics Platform"/>
            <consortium name="The Broad Institute Genome Sequencing Center for Infectious Disease"/>
            <person name="Wu L."/>
            <person name="Ma J."/>
        </authorList>
    </citation>
    <scope>NUCLEOTIDE SEQUENCE [LARGE SCALE GENOMIC DNA]</scope>
    <source>
        <strain evidence="3">CGMCC 4.1799</strain>
    </source>
</reference>
<keyword evidence="1" id="KW-0812">Transmembrane</keyword>
<feature type="transmembrane region" description="Helical" evidence="1">
    <location>
        <begin position="105"/>
        <end position="130"/>
    </location>
</feature>
<feature type="transmembrane region" description="Helical" evidence="1">
    <location>
        <begin position="250"/>
        <end position="272"/>
    </location>
</feature>
<comment type="caution">
    <text evidence="2">The sequence shown here is derived from an EMBL/GenBank/DDBJ whole genome shotgun (WGS) entry which is preliminary data.</text>
</comment>
<dbReference type="EMBL" id="JBHSNL010000006">
    <property type="protein sequence ID" value="MFC5546406.1"/>
    <property type="molecule type" value="Genomic_DNA"/>
</dbReference>
<gene>
    <name evidence="2" type="ORF">ACFPQA_15185</name>
</gene>
<evidence type="ECO:0000256" key="1">
    <source>
        <dbReference type="SAM" id="Phobius"/>
    </source>
</evidence>
<keyword evidence="3" id="KW-1185">Reference proteome</keyword>
<dbReference type="Pfam" id="PF11067">
    <property type="entry name" value="DUF2868"/>
    <property type="match status" value="1"/>
</dbReference>
<organism evidence="2 3">
    <name type="scientific">Marinobacter koreensis</name>
    <dbReference type="NCBI Taxonomy" id="335974"/>
    <lineage>
        <taxon>Bacteria</taxon>
        <taxon>Pseudomonadati</taxon>
        <taxon>Pseudomonadota</taxon>
        <taxon>Gammaproteobacteria</taxon>
        <taxon>Pseudomonadales</taxon>
        <taxon>Marinobacteraceae</taxon>
        <taxon>Marinobacter</taxon>
    </lineage>
</organism>